<comment type="caution">
    <text evidence="1">The sequence shown here is derived from an EMBL/GenBank/DDBJ whole genome shotgun (WGS) entry which is preliminary data.</text>
</comment>
<accession>A0ABR3RQQ2</accession>
<reference evidence="1 2" key="1">
    <citation type="submission" date="2024-02" db="EMBL/GenBank/DDBJ databases">
        <title>De novo assembly and annotation of 12 fungi associated with fruit tree decline syndrome in Ontario, Canada.</title>
        <authorList>
            <person name="Sulman M."/>
            <person name="Ellouze W."/>
            <person name="Ilyukhin E."/>
        </authorList>
    </citation>
    <scope>NUCLEOTIDE SEQUENCE [LARGE SCALE GENOMIC DNA]</scope>
    <source>
        <strain evidence="1 2">M42-189</strain>
    </source>
</reference>
<dbReference type="PANTHER" id="PTHR43662">
    <property type="match status" value="1"/>
</dbReference>
<organism evidence="1 2">
    <name type="scientific">Paraconiothyrium brasiliense</name>
    <dbReference type="NCBI Taxonomy" id="300254"/>
    <lineage>
        <taxon>Eukaryota</taxon>
        <taxon>Fungi</taxon>
        <taxon>Dikarya</taxon>
        <taxon>Ascomycota</taxon>
        <taxon>Pezizomycotina</taxon>
        <taxon>Dothideomycetes</taxon>
        <taxon>Pleosporomycetidae</taxon>
        <taxon>Pleosporales</taxon>
        <taxon>Massarineae</taxon>
        <taxon>Didymosphaeriaceae</taxon>
        <taxon>Paraconiothyrium</taxon>
    </lineage>
</organism>
<dbReference type="Proteomes" id="UP001521785">
    <property type="component" value="Unassembled WGS sequence"/>
</dbReference>
<gene>
    <name evidence="1" type="ORF">SLS60_004167</name>
</gene>
<dbReference type="PANTHER" id="PTHR43662:SF3">
    <property type="entry name" value="DOMAIN PROTEIN, PUTATIVE (AFU_ORTHOLOGUE AFUA_6G11970)-RELATED"/>
    <property type="match status" value="1"/>
</dbReference>
<evidence type="ECO:0000313" key="2">
    <source>
        <dbReference type="Proteomes" id="UP001521785"/>
    </source>
</evidence>
<dbReference type="EMBL" id="JAKJXO020000004">
    <property type="protein sequence ID" value="KAL1606760.1"/>
    <property type="molecule type" value="Genomic_DNA"/>
</dbReference>
<evidence type="ECO:0000313" key="1">
    <source>
        <dbReference type="EMBL" id="KAL1606760.1"/>
    </source>
</evidence>
<proteinExistence type="predicted"/>
<protein>
    <submittedName>
        <fullName evidence="1">Uncharacterized protein</fullName>
    </submittedName>
</protein>
<sequence length="70" mass="7629">MRTGYGNHGDYVFGWKGDALQKAMDTNCNINCPQLKTQSIAAANKCVQQQKVKEDVDGWLTELPGGMPVG</sequence>
<name>A0ABR3RQQ2_9PLEO</name>
<keyword evidence="2" id="KW-1185">Reference proteome</keyword>